<dbReference type="GO" id="GO:0005524">
    <property type="term" value="F:ATP binding"/>
    <property type="evidence" value="ECO:0007669"/>
    <property type="project" value="InterPro"/>
</dbReference>
<sequence>MRAAKHTAPDRESLSLKHLWRFMAFSLPYWRSLAGGAVSGVARIAMGLFMPWYVKYVIDDIGKPFVDGQITTSEVWSRWGVVTGLLGGLMVVHGVATLGRFYFPHRAAASAIRDVRYQLFSHLQRLSLGFHTQRATGGIVARVMADVQAAQQAFDMI</sequence>
<keyword evidence="1 4" id="KW-0812">Transmembrane</keyword>
<dbReference type="AlphaFoldDB" id="A0A0F9JGT8"/>
<feature type="domain" description="ABC transmembrane type-1" evidence="5">
    <location>
        <begin position="34"/>
        <end position="157"/>
    </location>
</feature>
<dbReference type="GO" id="GO:0016020">
    <property type="term" value="C:membrane"/>
    <property type="evidence" value="ECO:0007669"/>
    <property type="project" value="InterPro"/>
</dbReference>
<dbReference type="InterPro" id="IPR011527">
    <property type="entry name" value="ABC1_TM_dom"/>
</dbReference>
<feature type="transmembrane region" description="Helical" evidence="4">
    <location>
        <begin position="79"/>
        <end position="103"/>
    </location>
</feature>
<evidence type="ECO:0000256" key="3">
    <source>
        <dbReference type="ARBA" id="ARBA00023136"/>
    </source>
</evidence>
<dbReference type="PROSITE" id="PS50929">
    <property type="entry name" value="ABC_TM1F"/>
    <property type="match status" value="1"/>
</dbReference>
<protein>
    <recommendedName>
        <fullName evidence="5">ABC transmembrane type-1 domain-containing protein</fullName>
    </recommendedName>
</protein>
<keyword evidence="2 4" id="KW-1133">Transmembrane helix</keyword>
<proteinExistence type="predicted"/>
<feature type="transmembrane region" description="Helical" evidence="4">
    <location>
        <begin position="33"/>
        <end position="54"/>
    </location>
</feature>
<dbReference type="GO" id="GO:0140359">
    <property type="term" value="F:ABC-type transporter activity"/>
    <property type="evidence" value="ECO:0007669"/>
    <property type="project" value="InterPro"/>
</dbReference>
<evidence type="ECO:0000256" key="2">
    <source>
        <dbReference type="ARBA" id="ARBA00022989"/>
    </source>
</evidence>
<dbReference type="InterPro" id="IPR036640">
    <property type="entry name" value="ABC1_TM_sf"/>
</dbReference>
<dbReference type="EMBL" id="LAZR01010109">
    <property type="protein sequence ID" value="KKM68778.1"/>
    <property type="molecule type" value="Genomic_DNA"/>
</dbReference>
<gene>
    <name evidence="6" type="ORF">LCGC14_1457510</name>
</gene>
<keyword evidence="3 4" id="KW-0472">Membrane</keyword>
<dbReference type="SUPFAM" id="SSF90123">
    <property type="entry name" value="ABC transporter transmembrane region"/>
    <property type="match status" value="1"/>
</dbReference>
<evidence type="ECO:0000313" key="6">
    <source>
        <dbReference type="EMBL" id="KKM68778.1"/>
    </source>
</evidence>
<evidence type="ECO:0000256" key="1">
    <source>
        <dbReference type="ARBA" id="ARBA00022692"/>
    </source>
</evidence>
<evidence type="ECO:0000259" key="5">
    <source>
        <dbReference type="PROSITE" id="PS50929"/>
    </source>
</evidence>
<feature type="non-terminal residue" evidence="6">
    <location>
        <position position="157"/>
    </location>
</feature>
<comment type="caution">
    <text evidence="6">The sequence shown here is derived from an EMBL/GenBank/DDBJ whole genome shotgun (WGS) entry which is preliminary data.</text>
</comment>
<dbReference type="Pfam" id="PF00664">
    <property type="entry name" value="ABC_membrane"/>
    <property type="match status" value="1"/>
</dbReference>
<reference evidence="6" key="1">
    <citation type="journal article" date="2015" name="Nature">
        <title>Complex archaea that bridge the gap between prokaryotes and eukaryotes.</title>
        <authorList>
            <person name="Spang A."/>
            <person name="Saw J.H."/>
            <person name="Jorgensen S.L."/>
            <person name="Zaremba-Niedzwiedzka K."/>
            <person name="Martijn J."/>
            <person name="Lind A.E."/>
            <person name="van Eijk R."/>
            <person name="Schleper C."/>
            <person name="Guy L."/>
            <person name="Ettema T.J."/>
        </authorList>
    </citation>
    <scope>NUCLEOTIDE SEQUENCE</scope>
</reference>
<dbReference type="Gene3D" id="1.20.1560.10">
    <property type="entry name" value="ABC transporter type 1, transmembrane domain"/>
    <property type="match status" value="1"/>
</dbReference>
<name>A0A0F9JGT8_9ZZZZ</name>
<accession>A0A0F9JGT8</accession>
<organism evidence="6">
    <name type="scientific">marine sediment metagenome</name>
    <dbReference type="NCBI Taxonomy" id="412755"/>
    <lineage>
        <taxon>unclassified sequences</taxon>
        <taxon>metagenomes</taxon>
        <taxon>ecological metagenomes</taxon>
    </lineage>
</organism>
<evidence type="ECO:0000256" key="4">
    <source>
        <dbReference type="SAM" id="Phobius"/>
    </source>
</evidence>